<keyword evidence="5" id="KW-1185">Reference proteome</keyword>
<dbReference type="Proteomes" id="UP000230002">
    <property type="component" value="Unassembled WGS sequence"/>
</dbReference>
<evidence type="ECO:0000313" key="5">
    <source>
        <dbReference type="Proteomes" id="UP000230002"/>
    </source>
</evidence>
<dbReference type="Pfam" id="PF00026">
    <property type="entry name" value="Asp"/>
    <property type="match status" value="1"/>
</dbReference>
<feature type="chain" id="PRO_5013567194" description="Peptidase A1 domain-containing protein" evidence="2">
    <location>
        <begin position="21"/>
        <end position="577"/>
    </location>
</feature>
<protein>
    <recommendedName>
        <fullName evidence="3">Peptidase A1 domain-containing protein</fullName>
    </recommendedName>
</protein>
<dbReference type="PRINTS" id="PR00792">
    <property type="entry name" value="PEPSIN"/>
</dbReference>
<dbReference type="InterPro" id="IPR034164">
    <property type="entry name" value="Pepsin-like_dom"/>
</dbReference>
<reference evidence="4 5" key="1">
    <citation type="journal article" date="2015" name="Sci. Rep.">
        <title>Chromosome-level genome map provides insights into diverse defense mechanisms in the medicinal fungus Ganoderma sinense.</title>
        <authorList>
            <person name="Zhu Y."/>
            <person name="Xu J."/>
            <person name="Sun C."/>
            <person name="Zhou S."/>
            <person name="Xu H."/>
            <person name="Nelson D.R."/>
            <person name="Qian J."/>
            <person name="Song J."/>
            <person name="Luo H."/>
            <person name="Xiang L."/>
            <person name="Li Y."/>
            <person name="Xu Z."/>
            <person name="Ji A."/>
            <person name="Wang L."/>
            <person name="Lu S."/>
            <person name="Hayward A."/>
            <person name="Sun W."/>
            <person name="Li X."/>
            <person name="Schwartz D.C."/>
            <person name="Wang Y."/>
            <person name="Chen S."/>
        </authorList>
    </citation>
    <scope>NUCLEOTIDE SEQUENCE [LARGE SCALE GENOMIC DNA]</scope>
    <source>
        <strain evidence="4 5">ZZ0214-1</strain>
    </source>
</reference>
<sequence>MLPLFLVLSILAFLDRSSCAATSAAPRWRPDLRTRGLGTNVNNGLHARSALESVATTTSIVDNSTIVPVALSSDKMTYYALSGIGNLSFRLALDTASADLWAVSSACTSSTCKLPTYPLWFQSTTFVPVNANTSQFTVSYADNTGASGFIARESVTVGNLTVPSQAIGLATTSNVTFKDEVSGVLGLGFPRLSAIYNTVVNATPFFASLSQNGSLDYPVFGLSLTRDTGGSLSFGAIDGSVVTNRSLIEFNEVVPFAPFSGSGGNSTSYLQWALVLEAISINGTAIAPEPTYPVQTMNKSIALIDVGTAGIFGPYQDVARIFSQIDSARLVDDTTGQYVIPCDTEETMAFNFGGMDFILQPTDYLIGPASGNPNLCLSWPRALPPSSDGIDWQIGSAFLRTVYSIYSFGINTKEPPMIGFYPLSNATAISQTPDEVVSFLSSASATVSTTLPNFLLSTPTYSTPSYTFNASLAASATPGKIATTGLATSTYSPLLNVHDRNATAIQTLSPSPTVLTLILTDASGHTVTTTSTASQRSITLGLPSELSNGALSVSARRHGGGAGAVLLGVVLAWALFL</sequence>
<dbReference type="InterPro" id="IPR001461">
    <property type="entry name" value="Aspartic_peptidase_A1"/>
</dbReference>
<dbReference type="PROSITE" id="PS51767">
    <property type="entry name" value="PEPTIDASE_A1"/>
    <property type="match status" value="1"/>
</dbReference>
<evidence type="ECO:0000259" key="3">
    <source>
        <dbReference type="PROSITE" id="PS51767"/>
    </source>
</evidence>
<dbReference type="STRING" id="1077348.A0A2G8SP81"/>
<comment type="caution">
    <text evidence="4">The sequence shown here is derived from an EMBL/GenBank/DDBJ whole genome shotgun (WGS) entry which is preliminary data.</text>
</comment>
<comment type="similarity">
    <text evidence="1">Belongs to the peptidase A1 family.</text>
</comment>
<keyword evidence="2" id="KW-0732">Signal</keyword>
<dbReference type="PANTHER" id="PTHR47966">
    <property type="entry name" value="BETA-SITE APP-CLEAVING ENZYME, ISOFORM A-RELATED"/>
    <property type="match status" value="1"/>
</dbReference>
<dbReference type="EMBL" id="AYKW01000003">
    <property type="protein sequence ID" value="PIL35571.1"/>
    <property type="molecule type" value="Genomic_DNA"/>
</dbReference>
<dbReference type="InterPro" id="IPR033121">
    <property type="entry name" value="PEPTIDASE_A1"/>
</dbReference>
<dbReference type="SUPFAM" id="SSF50630">
    <property type="entry name" value="Acid proteases"/>
    <property type="match status" value="1"/>
</dbReference>
<name>A0A2G8SP81_9APHY</name>
<dbReference type="OrthoDB" id="771136at2759"/>
<feature type="domain" description="Peptidase A1" evidence="3">
    <location>
        <begin position="78"/>
        <end position="421"/>
    </location>
</feature>
<dbReference type="CDD" id="cd05471">
    <property type="entry name" value="pepsin_like"/>
    <property type="match status" value="1"/>
</dbReference>
<proteinExistence type="inferred from homology"/>
<organism evidence="4 5">
    <name type="scientific">Ganoderma sinense ZZ0214-1</name>
    <dbReference type="NCBI Taxonomy" id="1077348"/>
    <lineage>
        <taxon>Eukaryota</taxon>
        <taxon>Fungi</taxon>
        <taxon>Dikarya</taxon>
        <taxon>Basidiomycota</taxon>
        <taxon>Agaricomycotina</taxon>
        <taxon>Agaricomycetes</taxon>
        <taxon>Polyporales</taxon>
        <taxon>Polyporaceae</taxon>
        <taxon>Ganoderma</taxon>
    </lineage>
</organism>
<dbReference type="InterPro" id="IPR021109">
    <property type="entry name" value="Peptidase_aspartic_dom_sf"/>
</dbReference>
<dbReference type="GO" id="GO:0004190">
    <property type="term" value="F:aspartic-type endopeptidase activity"/>
    <property type="evidence" value="ECO:0007669"/>
    <property type="project" value="InterPro"/>
</dbReference>
<accession>A0A2G8SP81</accession>
<evidence type="ECO:0000256" key="1">
    <source>
        <dbReference type="ARBA" id="ARBA00007447"/>
    </source>
</evidence>
<feature type="signal peptide" evidence="2">
    <location>
        <begin position="1"/>
        <end position="20"/>
    </location>
</feature>
<evidence type="ECO:0000313" key="4">
    <source>
        <dbReference type="EMBL" id="PIL35571.1"/>
    </source>
</evidence>
<dbReference type="AlphaFoldDB" id="A0A2G8SP81"/>
<dbReference type="PANTHER" id="PTHR47966:SF74">
    <property type="entry name" value="AGR407CP"/>
    <property type="match status" value="1"/>
</dbReference>
<dbReference type="GO" id="GO:0006508">
    <property type="term" value="P:proteolysis"/>
    <property type="evidence" value="ECO:0007669"/>
    <property type="project" value="InterPro"/>
</dbReference>
<gene>
    <name evidence="4" type="ORF">GSI_02299</name>
</gene>
<dbReference type="Gene3D" id="2.40.70.10">
    <property type="entry name" value="Acid Proteases"/>
    <property type="match status" value="2"/>
</dbReference>
<evidence type="ECO:0000256" key="2">
    <source>
        <dbReference type="SAM" id="SignalP"/>
    </source>
</evidence>